<organism evidence="1 2">
    <name type="scientific">Gallibacterium salpingitidis</name>
    <dbReference type="NCBI Taxonomy" id="505341"/>
    <lineage>
        <taxon>Bacteria</taxon>
        <taxon>Pseudomonadati</taxon>
        <taxon>Pseudomonadota</taxon>
        <taxon>Gammaproteobacteria</taxon>
        <taxon>Pasteurellales</taxon>
        <taxon>Pasteurellaceae</taxon>
        <taxon>Gallibacterium</taxon>
    </lineage>
</organism>
<dbReference type="OrthoDB" id="8656246at2"/>
<dbReference type="Proteomes" id="UP000092649">
    <property type="component" value="Unassembled WGS sequence"/>
</dbReference>
<evidence type="ECO:0000313" key="2">
    <source>
        <dbReference type="Proteomes" id="UP000092649"/>
    </source>
</evidence>
<evidence type="ECO:0000313" key="1">
    <source>
        <dbReference type="EMBL" id="OBW92984.1"/>
    </source>
</evidence>
<sequence length="119" mass="13831">MQHLPFQSSFRQTYSLLTKTEGYYLKGKWVDGEEVEQELIASIQPVSLKEMDRLVVMMQGRHIVSAIKIYTEQQLDVAGENNHNGTIVLFEGSRYEVIARSSYHSSVIEHYRYFAQKVK</sequence>
<protein>
    <submittedName>
        <fullName evidence="1">Uncharacterized protein</fullName>
    </submittedName>
</protein>
<reference evidence="1 2" key="1">
    <citation type="submission" date="2014-11" db="EMBL/GenBank/DDBJ databases">
        <title>Pan-genome of Gallibacterium spp.</title>
        <authorList>
            <person name="Kudirkiene E."/>
            <person name="Bojesen A.M."/>
        </authorList>
    </citation>
    <scope>NUCLEOTIDE SEQUENCE [LARGE SCALE GENOMIC DNA]</scope>
    <source>
        <strain evidence="1 2">F150</strain>
    </source>
</reference>
<name>A0A1A7NVF2_9PAST</name>
<gene>
    <name evidence="1" type="ORF">QS62_07910</name>
</gene>
<dbReference type="RefSeq" id="WP_066108469.1">
    <property type="nucleotide sequence ID" value="NZ_JTJL01000042.1"/>
</dbReference>
<dbReference type="AlphaFoldDB" id="A0A1A7NVF2"/>
<dbReference type="EMBL" id="JTJL01000042">
    <property type="protein sequence ID" value="OBW92984.1"/>
    <property type="molecule type" value="Genomic_DNA"/>
</dbReference>
<proteinExistence type="predicted"/>
<keyword evidence="2" id="KW-1185">Reference proteome</keyword>
<comment type="caution">
    <text evidence="1">The sequence shown here is derived from an EMBL/GenBank/DDBJ whole genome shotgun (WGS) entry which is preliminary data.</text>
</comment>
<accession>A0A1A7NVF2</accession>